<comment type="caution">
    <text evidence="1">The sequence shown here is derived from an EMBL/GenBank/DDBJ whole genome shotgun (WGS) entry which is preliminary data.</text>
</comment>
<dbReference type="Pfam" id="PF13146">
    <property type="entry name" value="TRL"/>
    <property type="match status" value="1"/>
</dbReference>
<dbReference type="HOGENOM" id="CLU_176271_1_1_6"/>
<name>A0A0E2YZL8_9GAMM</name>
<evidence type="ECO:0000313" key="1">
    <source>
        <dbReference type="EMBL" id="KFI18396.1"/>
    </source>
</evidence>
<accession>A0A0E2YZL8</accession>
<sequence>MKKIFASGIIAASIALGGCATSRPIGGLYTELDLPVTATSNATATKTGTAKCQSVLSLVATGDCSIETAKANGGIQEVTHVDWHARNILGIIGNYTLTVYGN</sequence>
<proteinExistence type="predicted"/>
<reference evidence="1 2" key="1">
    <citation type="submission" date="2014-07" db="EMBL/GenBank/DDBJ databases">
        <title>Comparative analysis of Nitrosococcus oceani genome inventories of strains from Pacific and Atlantic gyres.</title>
        <authorList>
            <person name="Lim C.K."/>
            <person name="Wang L."/>
            <person name="Sayavedra-Soto L.A."/>
            <person name="Klotz M.G."/>
        </authorList>
    </citation>
    <scope>NUCLEOTIDE SEQUENCE [LARGE SCALE GENOMIC DNA]</scope>
    <source>
        <strain evidence="1 2">C-27</strain>
    </source>
</reference>
<dbReference type="PROSITE" id="PS51257">
    <property type="entry name" value="PROKAR_LIPOPROTEIN"/>
    <property type="match status" value="1"/>
</dbReference>
<dbReference type="Proteomes" id="UP000028839">
    <property type="component" value="Unassembled WGS sequence"/>
</dbReference>
<dbReference type="InterPro" id="IPR025113">
    <property type="entry name" value="TRL-like"/>
</dbReference>
<gene>
    <name evidence="1" type="ORF">IB75_14390</name>
</gene>
<evidence type="ECO:0008006" key="3">
    <source>
        <dbReference type="Google" id="ProtNLM"/>
    </source>
</evidence>
<protein>
    <recommendedName>
        <fullName evidence="3">TRL-like protein family</fullName>
    </recommendedName>
</protein>
<evidence type="ECO:0000313" key="2">
    <source>
        <dbReference type="Proteomes" id="UP000028839"/>
    </source>
</evidence>
<dbReference type="EMBL" id="JPGN01000082">
    <property type="protein sequence ID" value="KFI18396.1"/>
    <property type="molecule type" value="Genomic_DNA"/>
</dbReference>
<dbReference type="OrthoDB" id="5801454at2"/>
<organism evidence="1 2">
    <name type="scientific">Nitrosococcus oceani C-27</name>
    <dbReference type="NCBI Taxonomy" id="314279"/>
    <lineage>
        <taxon>Bacteria</taxon>
        <taxon>Pseudomonadati</taxon>
        <taxon>Pseudomonadota</taxon>
        <taxon>Gammaproteobacteria</taxon>
        <taxon>Chromatiales</taxon>
        <taxon>Chromatiaceae</taxon>
        <taxon>Nitrosococcus</taxon>
    </lineage>
</organism>
<dbReference type="AlphaFoldDB" id="A0A0E2YZL8"/>